<dbReference type="Gene3D" id="1.20.120.450">
    <property type="entry name" value="dinb family like domain"/>
    <property type="match status" value="1"/>
</dbReference>
<sequence length="210" mass="24552">MKKQNQFITLLIIVFCAMGQVAHCQKLWTEADRQYTVDNLKRTRDALIQETEKLTDAQWHFHESPDRWSIAEVVEHLALWEIIWSREIGIGSRNTPQPDLVKTSKPDSYYNAFIMEDKAHVSPDFSRPTGFIKGKDNLTFFTRLRDQNIAFAEKTNADMRACFELTATDSPRNLHQVYIYQWGHVDRHLRQIRKIKAHANYPTNTSSKAE</sequence>
<gene>
    <name evidence="2" type="ORF">IC229_19455</name>
</gene>
<protein>
    <submittedName>
        <fullName evidence="2">DinB family protein</fullName>
    </submittedName>
</protein>
<dbReference type="Proteomes" id="UP000598820">
    <property type="component" value="Unassembled WGS sequence"/>
</dbReference>
<reference evidence="2" key="1">
    <citation type="submission" date="2020-09" db="EMBL/GenBank/DDBJ databases">
        <authorList>
            <person name="Kim M.K."/>
        </authorList>
    </citation>
    <scope>NUCLEOTIDE SEQUENCE</scope>
    <source>
        <strain evidence="2">BT702</strain>
    </source>
</reference>
<dbReference type="Pfam" id="PF12867">
    <property type="entry name" value="DinB_2"/>
    <property type="match status" value="1"/>
</dbReference>
<dbReference type="AlphaFoldDB" id="A0A926XXU2"/>
<evidence type="ECO:0000313" key="3">
    <source>
        <dbReference type="Proteomes" id="UP000598820"/>
    </source>
</evidence>
<dbReference type="RefSeq" id="WP_190888677.1">
    <property type="nucleotide sequence ID" value="NZ_JACWZY010000017.1"/>
</dbReference>
<evidence type="ECO:0000259" key="1">
    <source>
        <dbReference type="Pfam" id="PF12867"/>
    </source>
</evidence>
<comment type="caution">
    <text evidence="2">The sequence shown here is derived from an EMBL/GenBank/DDBJ whole genome shotgun (WGS) entry which is preliminary data.</text>
</comment>
<feature type="domain" description="DinB-like" evidence="1">
    <location>
        <begin position="40"/>
        <end position="192"/>
    </location>
</feature>
<dbReference type="InterPro" id="IPR034660">
    <property type="entry name" value="DinB/YfiT-like"/>
</dbReference>
<organism evidence="2 3">
    <name type="scientific">Spirosoma profusum</name>
    <dbReference type="NCBI Taxonomy" id="2771354"/>
    <lineage>
        <taxon>Bacteria</taxon>
        <taxon>Pseudomonadati</taxon>
        <taxon>Bacteroidota</taxon>
        <taxon>Cytophagia</taxon>
        <taxon>Cytophagales</taxon>
        <taxon>Cytophagaceae</taxon>
        <taxon>Spirosoma</taxon>
    </lineage>
</organism>
<keyword evidence="3" id="KW-1185">Reference proteome</keyword>
<evidence type="ECO:0000313" key="2">
    <source>
        <dbReference type="EMBL" id="MBD2702833.1"/>
    </source>
</evidence>
<dbReference type="InterPro" id="IPR024775">
    <property type="entry name" value="DinB-like"/>
</dbReference>
<dbReference type="EMBL" id="JACWZY010000017">
    <property type="protein sequence ID" value="MBD2702833.1"/>
    <property type="molecule type" value="Genomic_DNA"/>
</dbReference>
<dbReference type="SUPFAM" id="SSF109854">
    <property type="entry name" value="DinB/YfiT-like putative metalloenzymes"/>
    <property type="match status" value="1"/>
</dbReference>
<name>A0A926XXU2_9BACT</name>
<proteinExistence type="predicted"/>
<accession>A0A926XXU2</accession>